<dbReference type="Proteomes" id="UP000006241">
    <property type="component" value="Unassembled WGS sequence"/>
</dbReference>
<keyword evidence="1" id="KW-0472">Membrane</keyword>
<feature type="transmembrane region" description="Helical" evidence="1">
    <location>
        <begin position="6"/>
        <end position="26"/>
    </location>
</feature>
<feature type="transmembrane region" description="Helical" evidence="1">
    <location>
        <begin position="62"/>
        <end position="82"/>
    </location>
</feature>
<keyword evidence="1" id="KW-1133">Transmembrane helix</keyword>
<comment type="caution">
    <text evidence="2">The sequence shown here is derived from an EMBL/GenBank/DDBJ whole genome shotgun (WGS) entry which is preliminary data.</text>
</comment>
<keyword evidence="1" id="KW-0812">Transmembrane</keyword>
<protein>
    <submittedName>
        <fullName evidence="2">Uncharacterized protein</fullName>
    </submittedName>
</protein>
<dbReference type="EMBL" id="ACHB01000092">
    <property type="protein sequence ID" value="EEI90230.1"/>
    <property type="molecule type" value="Genomic_DNA"/>
</dbReference>
<organism evidence="2 3">
    <name type="scientific">Sphingobacterium spiritivorum ATCC 33300</name>
    <dbReference type="NCBI Taxonomy" id="525372"/>
    <lineage>
        <taxon>Bacteria</taxon>
        <taxon>Pseudomonadati</taxon>
        <taxon>Bacteroidota</taxon>
        <taxon>Sphingobacteriia</taxon>
        <taxon>Sphingobacteriales</taxon>
        <taxon>Sphingobacteriaceae</taxon>
        <taxon>Sphingobacterium</taxon>
    </lineage>
</organism>
<sequence length="242" mass="28365">MQMIFIIVGVMIITLVFLWRISGLGVEQETAAGDFYKANRDFLYSEKRELYIRKMIRRYQQLKWIITIIVLIIAFIPFFITVSDTLSFNGRLDAERFDARMRDSYILLVCMLGIGLLTCFFSWMIFKKTVQNYTKIIMELDNTHFIKMISVNNHLGLVNQFMMNAPFIIGSSNLYVFKLARILVLPWSEIKSIKITSAPRNGYYVRVKVKEKTFFFTVGEPQMVVILETEALKYNPDIEVRI</sequence>
<proteinExistence type="predicted"/>
<dbReference type="HOGENOM" id="CLU_1146612_0_0_10"/>
<evidence type="ECO:0000256" key="1">
    <source>
        <dbReference type="SAM" id="Phobius"/>
    </source>
</evidence>
<accession>C2G3M5</accession>
<evidence type="ECO:0000313" key="2">
    <source>
        <dbReference type="EMBL" id="EEI90230.1"/>
    </source>
</evidence>
<feature type="transmembrane region" description="Helical" evidence="1">
    <location>
        <begin position="105"/>
        <end position="126"/>
    </location>
</feature>
<dbReference type="AlphaFoldDB" id="C2G3M5"/>
<gene>
    <name evidence="2" type="ORF">HMPREF0765_4181</name>
</gene>
<evidence type="ECO:0000313" key="3">
    <source>
        <dbReference type="Proteomes" id="UP000006241"/>
    </source>
</evidence>
<reference evidence="2 3" key="1">
    <citation type="submission" date="2009-01" db="EMBL/GenBank/DDBJ databases">
        <authorList>
            <person name="Qin X."/>
            <person name="Bachman B."/>
            <person name="Battles P."/>
            <person name="Bell A."/>
            <person name="Bess C."/>
            <person name="Bickham C."/>
            <person name="Chaboub L."/>
            <person name="Chen D."/>
            <person name="Coyle M."/>
            <person name="Deiros D.R."/>
            <person name="Dinh H."/>
            <person name="Forbes L."/>
            <person name="Fowler G."/>
            <person name="Francisco L."/>
            <person name="Fu Q."/>
            <person name="Gubbala S."/>
            <person name="Hale W."/>
            <person name="Han Y."/>
            <person name="Hemphill L."/>
            <person name="Highlander S.K."/>
            <person name="Hirani K."/>
            <person name="Hogues M."/>
            <person name="Jackson L."/>
            <person name="Jakkamsetti A."/>
            <person name="Javaid M."/>
            <person name="Jiang H."/>
            <person name="Korchina V."/>
            <person name="Kovar C."/>
            <person name="Lara F."/>
            <person name="Lee S."/>
            <person name="Mata R."/>
            <person name="Mathew T."/>
            <person name="Moen C."/>
            <person name="Morales K."/>
            <person name="Munidasa M."/>
            <person name="Nazareth L."/>
            <person name="Ngo R."/>
            <person name="Nguyen L."/>
            <person name="Okwuonu G."/>
            <person name="Ongeri F."/>
            <person name="Patil S."/>
            <person name="Petrosino J."/>
            <person name="Pham C."/>
            <person name="Pham P."/>
            <person name="Pu L.-L."/>
            <person name="Puazo M."/>
            <person name="Raj R."/>
            <person name="Reid J."/>
            <person name="Rouhana J."/>
            <person name="Saada N."/>
            <person name="Shang Y."/>
            <person name="Simmons D."/>
            <person name="Thornton R."/>
            <person name="Warren J."/>
            <person name="Weissenberger G."/>
            <person name="Zhang J."/>
            <person name="Zhang L."/>
            <person name="Zhou C."/>
            <person name="Zhu D."/>
            <person name="Muzny D."/>
            <person name="Worley K."/>
            <person name="Gibbs R."/>
        </authorList>
    </citation>
    <scope>NUCLEOTIDE SEQUENCE [LARGE SCALE GENOMIC DNA]</scope>
    <source>
        <strain evidence="2 3">ATCC 33300</strain>
    </source>
</reference>
<name>C2G3M5_SPHSI</name>